<keyword evidence="9" id="KW-0732">Signal</keyword>
<keyword evidence="5" id="KW-0812">Transmembrane</keyword>
<dbReference type="OrthoDB" id="367883at2"/>
<feature type="signal peptide" evidence="9">
    <location>
        <begin position="1"/>
        <end position="24"/>
    </location>
</feature>
<feature type="coiled-coil region" evidence="8">
    <location>
        <begin position="365"/>
        <end position="424"/>
    </location>
</feature>
<evidence type="ECO:0000256" key="9">
    <source>
        <dbReference type="SAM" id="SignalP"/>
    </source>
</evidence>
<dbReference type="Pfam" id="PF02321">
    <property type="entry name" value="OEP"/>
    <property type="match status" value="1"/>
</dbReference>
<comment type="subcellular location">
    <subcellularLocation>
        <location evidence="1">Cell outer membrane</location>
    </subcellularLocation>
</comment>
<evidence type="ECO:0000313" key="10">
    <source>
        <dbReference type="EMBL" id="TWI83380.1"/>
    </source>
</evidence>
<dbReference type="GO" id="GO:0015288">
    <property type="term" value="F:porin activity"/>
    <property type="evidence" value="ECO:0007669"/>
    <property type="project" value="TreeGrafter"/>
</dbReference>
<evidence type="ECO:0000313" key="11">
    <source>
        <dbReference type="Proteomes" id="UP000316167"/>
    </source>
</evidence>
<feature type="chain" id="PRO_5022235182" evidence="9">
    <location>
        <begin position="25"/>
        <end position="471"/>
    </location>
</feature>
<evidence type="ECO:0000256" key="7">
    <source>
        <dbReference type="ARBA" id="ARBA00023237"/>
    </source>
</evidence>
<protein>
    <submittedName>
        <fullName evidence="10">Outer membrane protein TolC</fullName>
    </submittedName>
</protein>
<dbReference type="GO" id="GO:1990281">
    <property type="term" value="C:efflux pump complex"/>
    <property type="evidence" value="ECO:0007669"/>
    <property type="project" value="TreeGrafter"/>
</dbReference>
<evidence type="ECO:0000256" key="6">
    <source>
        <dbReference type="ARBA" id="ARBA00023136"/>
    </source>
</evidence>
<comment type="similarity">
    <text evidence="2">Belongs to the outer membrane factor (OMF) (TC 1.B.17) family.</text>
</comment>
<keyword evidence="4" id="KW-1134">Transmembrane beta strand</keyword>
<keyword evidence="6" id="KW-0472">Membrane</keyword>
<dbReference type="GO" id="GO:0015562">
    <property type="term" value="F:efflux transmembrane transporter activity"/>
    <property type="evidence" value="ECO:0007669"/>
    <property type="project" value="InterPro"/>
</dbReference>
<keyword evidence="3" id="KW-0813">Transport</keyword>
<keyword evidence="8" id="KW-0175">Coiled coil</keyword>
<dbReference type="GO" id="GO:0009279">
    <property type="term" value="C:cell outer membrane"/>
    <property type="evidence" value="ECO:0007669"/>
    <property type="project" value="UniProtKB-SubCell"/>
</dbReference>
<dbReference type="Gene3D" id="1.20.1600.10">
    <property type="entry name" value="Outer membrane efflux proteins (OEP)"/>
    <property type="match status" value="1"/>
</dbReference>
<evidence type="ECO:0000256" key="4">
    <source>
        <dbReference type="ARBA" id="ARBA00022452"/>
    </source>
</evidence>
<dbReference type="Proteomes" id="UP000316167">
    <property type="component" value="Unassembled WGS sequence"/>
</dbReference>
<gene>
    <name evidence="10" type="ORF">IQ13_1491</name>
</gene>
<dbReference type="AlphaFoldDB" id="A0A562SRH1"/>
<evidence type="ECO:0000256" key="8">
    <source>
        <dbReference type="SAM" id="Coils"/>
    </source>
</evidence>
<sequence length="471" mass="53555">MKKTKRNKWLLFALLLLGFQTTKAQTEYRLTVKDAVDLALKNVADLKNLRIDSAKQEAQNKEIVGSALPQVSGSAQVAHYLTLPKVLFPSAGRTDIYRVLNQEGVKDGSGNTIPAKQEFTVQEFSFVQPWNVTAGVSLNQLLFQPDVFVGLIARKTSIAYATENIKVQEDKTREQVQKAYYQVLIAEQQLEVLQVSLQRFQKLLSDQEQLFKNGFIEKLDIDKTTVSFNNTKSTETQLKNMIELGYAALKFSMGLSQGDKIVLTEKLSTQTVKENILDDGSFNYNNRSEVRLLNTVQKLQQLDVKRQKLGYAPTLAFFYQFQQQGQLNKNFSAFTGQNWFWFNSNLIGLNLSVPIFDGMQRKYKIQQAKYTLDKTTNTLDNVKKAIDLEKTSAQINLRNAILNMDAQQNNLELAERVYNTTKKKYEQGVGSSFEVLQADTELQRAQGNYFDALYNAVVARINYFKSIGQLN</sequence>
<dbReference type="RefSeq" id="WP_144885485.1">
    <property type="nucleotide sequence ID" value="NZ_VLLE01000003.1"/>
</dbReference>
<comment type="caution">
    <text evidence="10">The sequence shown here is derived from an EMBL/GenBank/DDBJ whole genome shotgun (WGS) entry which is preliminary data.</text>
</comment>
<dbReference type="EMBL" id="VLLE01000003">
    <property type="protein sequence ID" value="TWI83380.1"/>
    <property type="molecule type" value="Genomic_DNA"/>
</dbReference>
<evidence type="ECO:0000256" key="5">
    <source>
        <dbReference type="ARBA" id="ARBA00022692"/>
    </source>
</evidence>
<dbReference type="PANTHER" id="PTHR30026:SF20">
    <property type="entry name" value="OUTER MEMBRANE PROTEIN TOLC"/>
    <property type="match status" value="1"/>
</dbReference>
<keyword evidence="7" id="KW-0998">Cell outer membrane</keyword>
<organism evidence="10 11">
    <name type="scientific">Lacibacter cauensis</name>
    <dbReference type="NCBI Taxonomy" id="510947"/>
    <lineage>
        <taxon>Bacteria</taxon>
        <taxon>Pseudomonadati</taxon>
        <taxon>Bacteroidota</taxon>
        <taxon>Chitinophagia</taxon>
        <taxon>Chitinophagales</taxon>
        <taxon>Chitinophagaceae</taxon>
        <taxon>Lacibacter</taxon>
    </lineage>
</organism>
<keyword evidence="11" id="KW-1185">Reference proteome</keyword>
<evidence type="ECO:0000256" key="3">
    <source>
        <dbReference type="ARBA" id="ARBA00022448"/>
    </source>
</evidence>
<reference evidence="10 11" key="1">
    <citation type="journal article" date="2015" name="Stand. Genomic Sci.">
        <title>Genomic Encyclopedia of Bacterial and Archaeal Type Strains, Phase III: the genomes of soil and plant-associated and newly described type strains.</title>
        <authorList>
            <person name="Whitman W.B."/>
            <person name="Woyke T."/>
            <person name="Klenk H.P."/>
            <person name="Zhou Y."/>
            <person name="Lilburn T.G."/>
            <person name="Beck B.J."/>
            <person name="De Vos P."/>
            <person name="Vandamme P."/>
            <person name="Eisen J.A."/>
            <person name="Garrity G."/>
            <person name="Hugenholtz P."/>
            <person name="Kyrpides N.C."/>
        </authorList>
    </citation>
    <scope>NUCLEOTIDE SEQUENCE [LARGE SCALE GENOMIC DNA]</scope>
    <source>
        <strain evidence="10 11">CGMCC 1.7271</strain>
    </source>
</reference>
<dbReference type="SUPFAM" id="SSF56954">
    <property type="entry name" value="Outer membrane efflux proteins (OEP)"/>
    <property type="match status" value="1"/>
</dbReference>
<dbReference type="InterPro" id="IPR051906">
    <property type="entry name" value="TolC-like"/>
</dbReference>
<evidence type="ECO:0000256" key="2">
    <source>
        <dbReference type="ARBA" id="ARBA00007613"/>
    </source>
</evidence>
<accession>A0A562SRH1</accession>
<dbReference type="PANTHER" id="PTHR30026">
    <property type="entry name" value="OUTER MEMBRANE PROTEIN TOLC"/>
    <property type="match status" value="1"/>
</dbReference>
<name>A0A562SRH1_9BACT</name>
<proteinExistence type="inferred from homology"/>
<dbReference type="InterPro" id="IPR003423">
    <property type="entry name" value="OMP_efflux"/>
</dbReference>
<evidence type="ECO:0000256" key="1">
    <source>
        <dbReference type="ARBA" id="ARBA00004442"/>
    </source>
</evidence>